<dbReference type="STRING" id="1121022.GCA_000376105_04160"/>
<dbReference type="Proteomes" id="UP000017837">
    <property type="component" value="Unassembled WGS sequence"/>
</dbReference>
<dbReference type="InterPro" id="IPR050595">
    <property type="entry name" value="Bact_response_regulator"/>
</dbReference>
<dbReference type="RefSeq" id="WP_018083840.1">
    <property type="nucleotide sequence ID" value="NZ_AQWM01000047.1"/>
</dbReference>
<comment type="caution">
    <text evidence="4">The sequence shown here is derived from an EMBL/GenBank/DDBJ whole genome shotgun (WGS) entry which is preliminary data.</text>
</comment>
<name>V4P3C4_9CAUL</name>
<dbReference type="Pfam" id="PF00072">
    <property type="entry name" value="Response_reg"/>
    <property type="match status" value="1"/>
</dbReference>
<evidence type="ECO:0000256" key="2">
    <source>
        <dbReference type="PROSITE-ProRule" id="PRU00169"/>
    </source>
</evidence>
<organism evidence="4 5">
    <name type="scientific">Asticcacaulis benevestitus DSM 16100 = ATCC BAA-896</name>
    <dbReference type="NCBI Taxonomy" id="1121022"/>
    <lineage>
        <taxon>Bacteria</taxon>
        <taxon>Pseudomonadati</taxon>
        <taxon>Pseudomonadota</taxon>
        <taxon>Alphaproteobacteria</taxon>
        <taxon>Caulobacterales</taxon>
        <taxon>Caulobacteraceae</taxon>
        <taxon>Asticcacaulis</taxon>
    </lineage>
</organism>
<dbReference type="PANTHER" id="PTHR44591:SF3">
    <property type="entry name" value="RESPONSE REGULATORY DOMAIN-CONTAINING PROTEIN"/>
    <property type="match status" value="1"/>
</dbReference>
<dbReference type="SUPFAM" id="SSF52172">
    <property type="entry name" value="CheY-like"/>
    <property type="match status" value="1"/>
</dbReference>
<dbReference type="AlphaFoldDB" id="V4P3C4"/>
<feature type="modified residue" description="4-aspartylphosphate" evidence="2">
    <location>
        <position position="63"/>
    </location>
</feature>
<accession>V4P3C4</accession>
<sequence length="136" mass="14842">MTSTDTSVPAGALRILIVEDNHAAAQATGLMIEAMGHDYLIAHTPGQALMTAEAYAPDVALIDIELPGMSGFDLCRELRALPELQKTLCIAQTGWQHDDYRHRADSAGFHHFLVKPVYFDVLNARLTEIAAERPAS</sequence>
<gene>
    <name evidence="4" type="ORF">ABENE_21615</name>
</gene>
<dbReference type="EMBL" id="AWGB01000085">
    <property type="protein sequence ID" value="ESQ81649.1"/>
    <property type="molecule type" value="Genomic_DNA"/>
</dbReference>
<dbReference type="GO" id="GO:0000160">
    <property type="term" value="P:phosphorelay signal transduction system"/>
    <property type="evidence" value="ECO:0007669"/>
    <property type="project" value="InterPro"/>
</dbReference>
<evidence type="ECO:0000313" key="4">
    <source>
        <dbReference type="EMBL" id="ESQ81649.1"/>
    </source>
</evidence>
<proteinExistence type="predicted"/>
<dbReference type="Gene3D" id="3.40.50.2300">
    <property type="match status" value="1"/>
</dbReference>
<protein>
    <recommendedName>
        <fullName evidence="3">Response regulatory domain-containing protein</fullName>
    </recommendedName>
</protein>
<dbReference type="PANTHER" id="PTHR44591">
    <property type="entry name" value="STRESS RESPONSE REGULATOR PROTEIN 1"/>
    <property type="match status" value="1"/>
</dbReference>
<evidence type="ECO:0000313" key="5">
    <source>
        <dbReference type="Proteomes" id="UP000017837"/>
    </source>
</evidence>
<dbReference type="PATRIC" id="fig|1121022.4.peg.4429"/>
<dbReference type="InterPro" id="IPR011006">
    <property type="entry name" value="CheY-like_superfamily"/>
</dbReference>
<evidence type="ECO:0000256" key="1">
    <source>
        <dbReference type="ARBA" id="ARBA00022553"/>
    </source>
</evidence>
<feature type="domain" description="Response regulatory" evidence="3">
    <location>
        <begin position="14"/>
        <end position="130"/>
    </location>
</feature>
<evidence type="ECO:0000259" key="3">
    <source>
        <dbReference type="PROSITE" id="PS50110"/>
    </source>
</evidence>
<keyword evidence="5" id="KW-1185">Reference proteome</keyword>
<dbReference type="InterPro" id="IPR001789">
    <property type="entry name" value="Sig_transdc_resp-reg_receiver"/>
</dbReference>
<dbReference type="eggNOG" id="COG0745">
    <property type="taxonomic scope" value="Bacteria"/>
</dbReference>
<dbReference type="PROSITE" id="PS50110">
    <property type="entry name" value="RESPONSE_REGULATORY"/>
    <property type="match status" value="1"/>
</dbReference>
<reference evidence="4 5" key="1">
    <citation type="journal article" date="2014" name="Nature">
        <title>Sequential evolution of bacterial morphology by co-option of a developmental regulator.</title>
        <authorList>
            <person name="Jiang C."/>
            <person name="Brown P.J."/>
            <person name="Ducret A."/>
            <person name="Brun Y.V."/>
        </authorList>
    </citation>
    <scope>NUCLEOTIDE SEQUENCE [LARGE SCALE GENOMIC DNA]</scope>
    <source>
        <strain evidence="4 5">DSM 16100</strain>
    </source>
</reference>
<keyword evidence="1 2" id="KW-0597">Phosphoprotein</keyword>
<dbReference type="SMART" id="SM00448">
    <property type="entry name" value="REC"/>
    <property type="match status" value="1"/>
</dbReference>